<organism evidence="2 3">
    <name type="scientific">Mesobaculum littorinae</name>
    <dbReference type="NCBI Taxonomy" id="2486419"/>
    <lineage>
        <taxon>Bacteria</taxon>
        <taxon>Pseudomonadati</taxon>
        <taxon>Pseudomonadota</taxon>
        <taxon>Alphaproteobacteria</taxon>
        <taxon>Rhodobacterales</taxon>
        <taxon>Roseobacteraceae</taxon>
        <taxon>Mesobaculum</taxon>
    </lineage>
</organism>
<proteinExistence type="predicted"/>
<evidence type="ECO:0000259" key="1">
    <source>
        <dbReference type="Pfam" id="PF21880"/>
    </source>
</evidence>
<dbReference type="InterPro" id="IPR054209">
    <property type="entry name" value="DUF6916"/>
</dbReference>
<dbReference type="EMBL" id="RQXX01000006">
    <property type="protein sequence ID" value="RVV96983.1"/>
    <property type="molecule type" value="Genomic_DNA"/>
</dbReference>
<evidence type="ECO:0000313" key="2">
    <source>
        <dbReference type="EMBL" id="RVV96983.1"/>
    </source>
</evidence>
<name>A0A438AE44_9RHOB</name>
<dbReference type="Proteomes" id="UP000285908">
    <property type="component" value="Unassembled WGS sequence"/>
</dbReference>
<dbReference type="OrthoDB" id="8926597at2"/>
<accession>A0A438AE44</accession>
<dbReference type="Pfam" id="PF21880">
    <property type="entry name" value="DUF6916"/>
    <property type="match status" value="1"/>
</dbReference>
<protein>
    <recommendedName>
        <fullName evidence="1">DUF6916 domain-containing protein</fullName>
    </recommendedName>
</protein>
<sequence>MGDPKTLTLDDFASLEGDPVTVGWEGGELEARLIEVLPLGSGLRRGGGFSLLFHGPPEPRLTQATYRVEHRTVGAHDMFLVPVARTAAGIQYEAVFT</sequence>
<dbReference type="RefSeq" id="WP_127907459.1">
    <property type="nucleotide sequence ID" value="NZ_RQXX01000006.1"/>
</dbReference>
<keyword evidence="3" id="KW-1185">Reference proteome</keyword>
<reference evidence="2 3" key="1">
    <citation type="submission" date="2018-11" db="EMBL/GenBank/DDBJ databases">
        <title>Mesobaculum littorinae gen. nov., sp. nov., isolated from Littorina scabra that represents a novel genus of the order Rhodobacteraceae.</title>
        <authorList>
            <person name="Li F."/>
        </authorList>
    </citation>
    <scope>NUCLEOTIDE SEQUENCE [LARGE SCALE GENOMIC DNA]</scope>
    <source>
        <strain evidence="2 3">M0103</strain>
    </source>
</reference>
<feature type="domain" description="DUF6916" evidence="1">
    <location>
        <begin position="7"/>
        <end position="96"/>
    </location>
</feature>
<comment type="caution">
    <text evidence="2">The sequence shown here is derived from an EMBL/GenBank/DDBJ whole genome shotgun (WGS) entry which is preliminary data.</text>
</comment>
<dbReference type="AlphaFoldDB" id="A0A438AE44"/>
<evidence type="ECO:0000313" key="3">
    <source>
        <dbReference type="Proteomes" id="UP000285908"/>
    </source>
</evidence>
<gene>
    <name evidence="2" type="ORF">EKE94_15035</name>
</gene>